<comment type="subcellular location">
    <subcellularLocation>
        <location evidence="1 8">Cell membrane</location>
        <topology evidence="1 8">Multi-pass membrane protein</topology>
    </subcellularLocation>
</comment>
<dbReference type="GO" id="GO:1990961">
    <property type="term" value="P:xenobiotic detoxification by transmembrane export across the plasma membrane"/>
    <property type="evidence" value="ECO:0007669"/>
    <property type="project" value="UniProtKB-ARBA"/>
</dbReference>
<evidence type="ECO:0000313" key="10">
    <source>
        <dbReference type="EMBL" id="SCM72077.1"/>
    </source>
</evidence>
<dbReference type="PANTHER" id="PTHR30561:SF1">
    <property type="entry name" value="MULTIDRUG TRANSPORTER EMRE"/>
    <property type="match status" value="1"/>
</dbReference>
<evidence type="ECO:0000256" key="3">
    <source>
        <dbReference type="ARBA" id="ARBA00022475"/>
    </source>
</evidence>
<evidence type="ECO:0000256" key="9">
    <source>
        <dbReference type="SAM" id="Phobius"/>
    </source>
</evidence>
<dbReference type="RefSeq" id="WP_269474305.1">
    <property type="nucleotide sequence ID" value="NZ_LT608333.1"/>
</dbReference>
<evidence type="ECO:0000256" key="2">
    <source>
        <dbReference type="ARBA" id="ARBA00022448"/>
    </source>
</evidence>
<feature type="transmembrane region" description="Helical" evidence="9">
    <location>
        <begin position="76"/>
        <end position="95"/>
    </location>
</feature>
<dbReference type="Gene3D" id="1.10.3730.20">
    <property type="match status" value="1"/>
</dbReference>
<feature type="transmembrane region" description="Helical" evidence="9">
    <location>
        <begin position="18"/>
        <end position="37"/>
    </location>
</feature>
<dbReference type="GO" id="GO:0031460">
    <property type="term" value="P:glycine betaine transport"/>
    <property type="evidence" value="ECO:0007669"/>
    <property type="project" value="TreeGrafter"/>
</dbReference>
<name>A0A212L3N3_9BACT</name>
<evidence type="ECO:0000256" key="8">
    <source>
        <dbReference type="RuleBase" id="RU003942"/>
    </source>
</evidence>
<gene>
    <name evidence="10" type="primary">emrE</name>
    <name evidence="10" type="ORF">KL86DES1_20382</name>
</gene>
<proteinExistence type="inferred from homology"/>
<dbReference type="GO" id="GO:0005886">
    <property type="term" value="C:plasma membrane"/>
    <property type="evidence" value="ECO:0007669"/>
    <property type="project" value="UniProtKB-SubCell"/>
</dbReference>
<keyword evidence="2" id="KW-0813">Transport</keyword>
<keyword evidence="6 9" id="KW-0472">Membrane</keyword>
<evidence type="ECO:0000256" key="6">
    <source>
        <dbReference type="ARBA" id="ARBA00023136"/>
    </source>
</evidence>
<dbReference type="SUPFAM" id="SSF103481">
    <property type="entry name" value="Multidrug resistance efflux transporter EmrE"/>
    <property type="match status" value="1"/>
</dbReference>
<protein>
    <submittedName>
        <fullName evidence="10">Multidrug resistance protein DLP12 prophage</fullName>
    </submittedName>
</protein>
<dbReference type="Pfam" id="PF00893">
    <property type="entry name" value="Multi_Drug_Res"/>
    <property type="match status" value="1"/>
</dbReference>
<comment type="similarity">
    <text evidence="7 8">Belongs to the drug/metabolite transporter (DMT) superfamily. Small multidrug resistance (SMR) (TC 2.A.7.1) family.</text>
</comment>
<reference evidence="10" key="1">
    <citation type="submission" date="2016-08" db="EMBL/GenBank/DDBJ databases">
        <authorList>
            <person name="Seilhamer J.J."/>
        </authorList>
    </citation>
    <scope>NUCLEOTIDE SEQUENCE</scope>
    <source>
        <strain evidence="10">86-1</strain>
    </source>
</reference>
<keyword evidence="4 8" id="KW-0812">Transmembrane</keyword>
<dbReference type="PANTHER" id="PTHR30561">
    <property type="entry name" value="SMR FAMILY PROTON-DEPENDENT DRUG EFFLUX TRANSPORTER SUGE"/>
    <property type="match status" value="1"/>
</dbReference>
<dbReference type="GO" id="GO:0015220">
    <property type="term" value="F:choline transmembrane transporter activity"/>
    <property type="evidence" value="ECO:0007669"/>
    <property type="project" value="TreeGrafter"/>
</dbReference>
<keyword evidence="3" id="KW-1003">Cell membrane</keyword>
<sequence length="126" mass="13018">MVMADIAVNEESMSPASIAYVQLGSAILLEVLATAFLKQSNGMIRIVPSAAALAGYGVSFYLLAQVLKVVPMGISYGIWSGIGIVLVSVMGLALFGQTLDMAACLGLGLIVAGVLVIHFFSGSMPH</sequence>
<feature type="transmembrane region" description="Helical" evidence="9">
    <location>
        <begin position="102"/>
        <end position="121"/>
    </location>
</feature>
<dbReference type="GO" id="GO:0015199">
    <property type="term" value="F:amino-acid betaine transmembrane transporter activity"/>
    <property type="evidence" value="ECO:0007669"/>
    <property type="project" value="TreeGrafter"/>
</dbReference>
<evidence type="ECO:0000256" key="1">
    <source>
        <dbReference type="ARBA" id="ARBA00004651"/>
    </source>
</evidence>
<dbReference type="EMBL" id="FMJC01000002">
    <property type="protein sequence ID" value="SCM72077.1"/>
    <property type="molecule type" value="Genomic_DNA"/>
</dbReference>
<dbReference type="GO" id="GO:0015297">
    <property type="term" value="F:antiporter activity"/>
    <property type="evidence" value="ECO:0007669"/>
    <property type="project" value="TreeGrafter"/>
</dbReference>
<organism evidence="10">
    <name type="scientific">uncultured Desulfovibrio sp</name>
    <dbReference type="NCBI Taxonomy" id="167968"/>
    <lineage>
        <taxon>Bacteria</taxon>
        <taxon>Pseudomonadati</taxon>
        <taxon>Thermodesulfobacteriota</taxon>
        <taxon>Desulfovibrionia</taxon>
        <taxon>Desulfovibrionales</taxon>
        <taxon>Desulfovibrionaceae</taxon>
        <taxon>Desulfovibrio</taxon>
        <taxon>environmental samples</taxon>
    </lineage>
</organism>
<dbReference type="InterPro" id="IPR045324">
    <property type="entry name" value="Small_multidrug_res"/>
</dbReference>
<dbReference type="InterPro" id="IPR000390">
    <property type="entry name" value="Small_drug/metabolite_transptr"/>
</dbReference>
<evidence type="ECO:0000256" key="4">
    <source>
        <dbReference type="ARBA" id="ARBA00022692"/>
    </source>
</evidence>
<accession>A0A212L3N3</accession>
<dbReference type="AlphaFoldDB" id="A0A212L3N3"/>
<dbReference type="InterPro" id="IPR037185">
    <property type="entry name" value="EmrE-like"/>
</dbReference>
<evidence type="ECO:0000256" key="5">
    <source>
        <dbReference type="ARBA" id="ARBA00022989"/>
    </source>
</evidence>
<keyword evidence="5 9" id="KW-1133">Transmembrane helix</keyword>
<dbReference type="FunFam" id="1.10.3730.20:FF:000001">
    <property type="entry name" value="Quaternary ammonium compound resistance transporter SugE"/>
    <property type="match status" value="1"/>
</dbReference>
<evidence type="ECO:0000256" key="7">
    <source>
        <dbReference type="ARBA" id="ARBA00038032"/>
    </source>
</evidence>
<feature type="transmembrane region" description="Helical" evidence="9">
    <location>
        <begin position="44"/>
        <end position="64"/>
    </location>
</feature>